<protein>
    <submittedName>
        <fullName evidence="1">Uncharacterized protein</fullName>
    </submittedName>
</protein>
<organism evidence="1 2">
    <name type="scientific">Dreissena polymorpha</name>
    <name type="common">Zebra mussel</name>
    <name type="synonym">Mytilus polymorpha</name>
    <dbReference type="NCBI Taxonomy" id="45954"/>
    <lineage>
        <taxon>Eukaryota</taxon>
        <taxon>Metazoa</taxon>
        <taxon>Spiralia</taxon>
        <taxon>Lophotrochozoa</taxon>
        <taxon>Mollusca</taxon>
        <taxon>Bivalvia</taxon>
        <taxon>Autobranchia</taxon>
        <taxon>Heteroconchia</taxon>
        <taxon>Euheterodonta</taxon>
        <taxon>Imparidentia</taxon>
        <taxon>Neoheterodontei</taxon>
        <taxon>Myida</taxon>
        <taxon>Dreissenoidea</taxon>
        <taxon>Dreissenidae</taxon>
        <taxon>Dreissena</taxon>
    </lineage>
</organism>
<reference evidence="1" key="1">
    <citation type="journal article" date="2019" name="bioRxiv">
        <title>The Genome of the Zebra Mussel, Dreissena polymorpha: A Resource for Invasive Species Research.</title>
        <authorList>
            <person name="McCartney M.A."/>
            <person name="Auch B."/>
            <person name="Kono T."/>
            <person name="Mallez S."/>
            <person name="Zhang Y."/>
            <person name="Obille A."/>
            <person name="Becker A."/>
            <person name="Abrahante J.E."/>
            <person name="Garbe J."/>
            <person name="Badalamenti J.P."/>
            <person name="Herman A."/>
            <person name="Mangelson H."/>
            <person name="Liachko I."/>
            <person name="Sullivan S."/>
            <person name="Sone E.D."/>
            <person name="Koren S."/>
            <person name="Silverstein K.A.T."/>
            <person name="Beckman K.B."/>
            <person name="Gohl D.M."/>
        </authorList>
    </citation>
    <scope>NUCLEOTIDE SEQUENCE</scope>
    <source>
        <strain evidence="1">Duluth1</strain>
        <tissue evidence="1">Whole animal</tissue>
    </source>
</reference>
<reference evidence="1" key="2">
    <citation type="submission" date="2020-11" db="EMBL/GenBank/DDBJ databases">
        <authorList>
            <person name="McCartney M.A."/>
            <person name="Auch B."/>
            <person name="Kono T."/>
            <person name="Mallez S."/>
            <person name="Becker A."/>
            <person name="Gohl D.M."/>
            <person name="Silverstein K.A.T."/>
            <person name="Koren S."/>
            <person name="Bechman K.B."/>
            <person name="Herman A."/>
            <person name="Abrahante J.E."/>
            <person name="Garbe J."/>
        </authorList>
    </citation>
    <scope>NUCLEOTIDE SEQUENCE</scope>
    <source>
        <strain evidence="1">Duluth1</strain>
        <tissue evidence="1">Whole animal</tissue>
    </source>
</reference>
<dbReference type="Proteomes" id="UP000828390">
    <property type="component" value="Unassembled WGS sequence"/>
</dbReference>
<comment type="caution">
    <text evidence="1">The sequence shown here is derived from an EMBL/GenBank/DDBJ whole genome shotgun (WGS) entry which is preliminary data.</text>
</comment>
<sequence length="135" mass="15695">MPTSQQCNTKDLSAGWPFLYKYYTGAKRHVSSPSFEHYIKPAYPSTPQYRGPVHWLALPVQVLQWDDKARFQSFLLNTTLNHEGPERTITATGRLHSSEHCVLSSELQFFSSHFILIHFNVMSEYSYQLRLILMV</sequence>
<gene>
    <name evidence="1" type="ORF">DPMN_009900</name>
</gene>
<evidence type="ECO:0000313" key="1">
    <source>
        <dbReference type="EMBL" id="KAH3885903.1"/>
    </source>
</evidence>
<proteinExistence type="predicted"/>
<dbReference type="AlphaFoldDB" id="A0A9D4MXU0"/>
<accession>A0A9D4MXU0</accession>
<dbReference type="EMBL" id="JAIWYP010000001">
    <property type="protein sequence ID" value="KAH3885903.1"/>
    <property type="molecule type" value="Genomic_DNA"/>
</dbReference>
<name>A0A9D4MXU0_DREPO</name>
<evidence type="ECO:0000313" key="2">
    <source>
        <dbReference type="Proteomes" id="UP000828390"/>
    </source>
</evidence>
<keyword evidence="2" id="KW-1185">Reference proteome</keyword>